<protein>
    <recommendedName>
        <fullName evidence="4">PH domain-containing protein</fullName>
    </recommendedName>
</protein>
<feature type="region of interest" description="Disordered" evidence="1">
    <location>
        <begin position="643"/>
        <end position="663"/>
    </location>
</feature>
<name>A0ABR4Q5K7_9CEST</name>
<evidence type="ECO:0000256" key="1">
    <source>
        <dbReference type="SAM" id="MobiDB-lite"/>
    </source>
</evidence>
<comment type="caution">
    <text evidence="2">The sequence shown here is derived from an EMBL/GenBank/DDBJ whole genome shotgun (WGS) entry which is preliminary data.</text>
</comment>
<feature type="compositionally biased region" description="Pro residues" evidence="1">
    <location>
        <begin position="525"/>
        <end position="537"/>
    </location>
</feature>
<evidence type="ECO:0008006" key="4">
    <source>
        <dbReference type="Google" id="ProtNLM"/>
    </source>
</evidence>
<feature type="compositionally biased region" description="Basic and acidic residues" evidence="1">
    <location>
        <begin position="308"/>
        <end position="325"/>
    </location>
</feature>
<sequence length="876" mass="95092">MGASVPDLLDSSEFVQLRSIASVSTNVSSAHHNYFSDLISRVIHYHHRQSGKSNSFLHVTVDRLLFVTISQGRKPALIASWNFTNGEISVYGTGRVSTSGDSENKVFYLMEAAGRYIFACDKATELSAWIQRATRPASYLYERRWLSSVASQLGEDQAILLMPFGGDRERRVFDASLKETSKVQTGGSQQTSSCLRNDQIGSPSSAYIHQVLERVSYRTRIRFLSHPTDRPVLSTRQLHKGRQQDGYILRRSYSNVSTVHDTNSHHHHHILAECFSCRAYTSNNGGSDQQTPAMVALSPLPLNYLPHSTEDEKKLESKTEARGWEHSAAVGSNRSSATSPSIPLFQLSSPSPTSAVPHRSTRLRLSNSWSTSLGHSPCIVSASSSTRGDLMTAPCARASSECRCCGSCRGQQWQREMSHSLLIGATCSVPWDAVATGEKPRTGRLYSSRDEIREAALKAVTTDPLSSLPSAGTFSCSGSFSERDDDDDDDDDVGNLATSGGHEQISFTSTDATSAAQSRSSPSPASSPPPPPPPPLPRSYVNLGPNSLSSLSDGSSAHRMTAMVTASVCASPATDFTIAAPPSTVEWVSRSANYLSYTPYVPLSRQGSSGHGRSGCRIRTLSSGQPSARRNPMLLTRHPIYDRSQQSSCLPSQTLSSLPLAPSPTDVSDAAKLISLQSQSVASTNPPSSSLPAPMMMRRPALHHSTEAISLAETVMGDKGGSDNSGSTTGKLHSNYVVIDFVETHAPSRLMQHMSAVALTLTLTLSITLLNVAKTYEADARVNLSETVMSGIPEEDLDKIRSFFKETSGTSNNGYFIGAIDFTEWTAKMDTLDPEDLKTLYTMAMFLFDQPKVSGRRNSSKLNLKSSDYSIRRCVP</sequence>
<feature type="compositionally biased region" description="Acidic residues" evidence="1">
    <location>
        <begin position="483"/>
        <end position="493"/>
    </location>
</feature>
<feature type="compositionally biased region" description="Low complexity" evidence="1">
    <location>
        <begin position="514"/>
        <end position="524"/>
    </location>
</feature>
<feature type="region of interest" description="Disordered" evidence="1">
    <location>
        <begin position="605"/>
        <end position="631"/>
    </location>
</feature>
<reference evidence="2 3" key="1">
    <citation type="journal article" date="2022" name="Front. Cell. Infect. Microbiol.">
        <title>The Genomes of Two Strains of Taenia crassiceps the Animal Model for the Study of Human Cysticercosis.</title>
        <authorList>
            <person name="Bobes R.J."/>
            <person name="Estrada K."/>
            <person name="Rios-Valencia D.G."/>
            <person name="Calderon-Gallegos A."/>
            <person name="de la Torre P."/>
            <person name="Carrero J.C."/>
            <person name="Sanchez-Flores A."/>
            <person name="Laclette J.P."/>
        </authorList>
    </citation>
    <scope>NUCLEOTIDE SEQUENCE [LARGE SCALE GENOMIC DNA]</scope>
    <source>
        <strain evidence="2">WFUcys</strain>
    </source>
</reference>
<feature type="compositionally biased region" description="Polar residues" evidence="1">
    <location>
        <begin position="330"/>
        <end position="354"/>
    </location>
</feature>
<accession>A0ABR4Q5K7</accession>
<keyword evidence="3" id="KW-1185">Reference proteome</keyword>
<dbReference type="EMBL" id="JAKROA010000010">
    <property type="protein sequence ID" value="KAL5104799.1"/>
    <property type="molecule type" value="Genomic_DNA"/>
</dbReference>
<evidence type="ECO:0000313" key="2">
    <source>
        <dbReference type="EMBL" id="KAL5104799.1"/>
    </source>
</evidence>
<feature type="region of interest" description="Disordered" evidence="1">
    <location>
        <begin position="306"/>
        <end position="360"/>
    </location>
</feature>
<dbReference type="Proteomes" id="UP001651158">
    <property type="component" value="Unassembled WGS sequence"/>
</dbReference>
<gene>
    <name evidence="2" type="ORF">TcWFU_000035</name>
</gene>
<proteinExistence type="predicted"/>
<feature type="compositionally biased region" description="Polar residues" evidence="1">
    <location>
        <begin position="643"/>
        <end position="657"/>
    </location>
</feature>
<evidence type="ECO:0000313" key="3">
    <source>
        <dbReference type="Proteomes" id="UP001651158"/>
    </source>
</evidence>
<feature type="region of interest" description="Disordered" evidence="1">
    <location>
        <begin position="472"/>
        <end position="554"/>
    </location>
</feature>
<organism evidence="2 3">
    <name type="scientific">Taenia crassiceps</name>
    <dbReference type="NCBI Taxonomy" id="6207"/>
    <lineage>
        <taxon>Eukaryota</taxon>
        <taxon>Metazoa</taxon>
        <taxon>Spiralia</taxon>
        <taxon>Lophotrochozoa</taxon>
        <taxon>Platyhelminthes</taxon>
        <taxon>Cestoda</taxon>
        <taxon>Eucestoda</taxon>
        <taxon>Cyclophyllidea</taxon>
        <taxon>Taeniidae</taxon>
        <taxon>Taenia</taxon>
    </lineage>
</organism>